<dbReference type="AlphaFoldDB" id="A0A835YS87"/>
<dbReference type="Proteomes" id="UP000664859">
    <property type="component" value="Unassembled WGS sequence"/>
</dbReference>
<evidence type="ECO:0000256" key="1">
    <source>
        <dbReference type="SAM" id="MobiDB-lite"/>
    </source>
</evidence>
<dbReference type="OrthoDB" id="204972at2759"/>
<dbReference type="SUPFAM" id="SSF54909">
    <property type="entry name" value="Dimeric alpha+beta barrel"/>
    <property type="match status" value="1"/>
</dbReference>
<organism evidence="2 3">
    <name type="scientific">Tribonema minus</name>
    <dbReference type="NCBI Taxonomy" id="303371"/>
    <lineage>
        <taxon>Eukaryota</taxon>
        <taxon>Sar</taxon>
        <taxon>Stramenopiles</taxon>
        <taxon>Ochrophyta</taxon>
        <taxon>PX clade</taxon>
        <taxon>Xanthophyceae</taxon>
        <taxon>Tribonematales</taxon>
        <taxon>Tribonemataceae</taxon>
        <taxon>Tribonema</taxon>
    </lineage>
</organism>
<gene>
    <name evidence="2" type="ORF">JKP88DRAFT_279864</name>
</gene>
<accession>A0A835YS87</accession>
<evidence type="ECO:0000313" key="2">
    <source>
        <dbReference type="EMBL" id="KAG5180164.1"/>
    </source>
</evidence>
<sequence>MSAVIDDNSSTAAASVYAFGASLNPITDSTGFRVAQKAYAAGFATLATSGLVAGQWIVDQGIWTESTQQLVAQAATTAGGVHLVMACAAAWVASTNGADVPAAFGAGLATGALELLRSLGYLSDEEKAEQQKNRNSDEERKLPPLQMEISSLSFASSPTGVMLSTSICAREGCELAMRTLLETLARETGSAQRDLVGTMAVNQDPGERRSFFMLQRFPSIQAMSRHQTSAPFKAFTDAAEALIEEPMGLYLVNERSGRMTEPVYPFGPGGEGGRDDAVFSSPVNLQGSQGRGMRPIKEHQH</sequence>
<name>A0A835YS87_9STRA</name>
<proteinExistence type="predicted"/>
<evidence type="ECO:0008006" key="4">
    <source>
        <dbReference type="Google" id="ProtNLM"/>
    </source>
</evidence>
<evidence type="ECO:0000313" key="3">
    <source>
        <dbReference type="Proteomes" id="UP000664859"/>
    </source>
</evidence>
<keyword evidence="3" id="KW-1185">Reference proteome</keyword>
<dbReference type="Gene3D" id="3.30.70.100">
    <property type="match status" value="1"/>
</dbReference>
<comment type="caution">
    <text evidence="2">The sequence shown here is derived from an EMBL/GenBank/DDBJ whole genome shotgun (WGS) entry which is preliminary data.</text>
</comment>
<dbReference type="InterPro" id="IPR011008">
    <property type="entry name" value="Dimeric_a/b-barrel"/>
</dbReference>
<reference evidence="2" key="1">
    <citation type="submission" date="2021-02" db="EMBL/GenBank/DDBJ databases">
        <title>First Annotated Genome of the Yellow-green Alga Tribonema minus.</title>
        <authorList>
            <person name="Mahan K.M."/>
        </authorList>
    </citation>
    <scope>NUCLEOTIDE SEQUENCE</scope>
    <source>
        <strain evidence="2">UTEX B ZZ1240</strain>
    </source>
</reference>
<feature type="region of interest" description="Disordered" evidence="1">
    <location>
        <begin position="267"/>
        <end position="301"/>
    </location>
</feature>
<protein>
    <recommendedName>
        <fullName evidence="4">ABM domain-containing protein</fullName>
    </recommendedName>
</protein>
<dbReference type="EMBL" id="JAFCMP010000412">
    <property type="protein sequence ID" value="KAG5180164.1"/>
    <property type="molecule type" value="Genomic_DNA"/>
</dbReference>